<comment type="caution">
    <text evidence="9">The sequence shown here is derived from an EMBL/GenBank/DDBJ whole genome shotgun (WGS) entry which is preliminary data.</text>
</comment>
<keyword evidence="4 7" id="KW-0812">Transmembrane</keyword>
<feature type="transmembrane region" description="Helical" evidence="7">
    <location>
        <begin position="398"/>
        <end position="416"/>
    </location>
</feature>
<feature type="transmembrane region" description="Helical" evidence="7">
    <location>
        <begin position="369"/>
        <end position="392"/>
    </location>
</feature>
<dbReference type="Proteomes" id="UP000779508">
    <property type="component" value="Unassembled WGS sequence"/>
</dbReference>
<feature type="transmembrane region" description="Helical" evidence="7">
    <location>
        <begin position="275"/>
        <end position="291"/>
    </location>
</feature>
<keyword evidence="6 7" id="KW-0472">Membrane</keyword>
<comment type="subcellular location">
    <subcellularLocation>
        <location evidence="1">Cell membrane</location>
        <topology evidence="1">Multi-pass membrane protein</topology>
    </subcellularLocation>
</comment>
<keyword evidence="3" id="KW-1003">Cell membrane</keyword>
<evidence type="ECO:0000256" key="5">
    <source>
        <dbReference type="ARBA" id="ARBA00022989"/>
    </source>
</evidence>
<dbReference type="Pfam" id="PF07690">
    <property type="entry name" value="MFS_1"/>
    <property type="match status" value="1"/>
</dbReference>
<evidence type="ECO:0000256" key="3">
    <source>
        <dbReference type="ARBA" id="ARBA00022475"/>
    </source>
</evidence>
<dbReference type="PANTHER" id="PTHR43266">
    <property type="entry name" value="MACROLIDE-EFFLUX PROTEIN"/>
    <property type="match status" value="1"/>
</dbReference>
<dbReference type="RefSeq" id="WP_216414365.1">
    <property type="nucleotide sequence ID" value="NZ_JAHLQK010000001.1"/>
</dbReference>
<feature type="transmembrane region" description="Helical" evidence="7">
    <location>
        <begin position="20"/>
        <end position="46"/>
    </location>
</feature>
<keyword evidence="2" id="KW-0813">Transport</keyword>
<organism evidence="9 10">
    <name type="scientific">Alkaliphilus flagellatus</name>
    <dbReference type="NCBI Taxonomy" id="2841507"/>
    <lineage>
        <taxon>Bacteria</taxon>
        <taxon>Bacillati</taxon>
        <taxon>Bacillota</taxon>
        <taxon>Clostridia</taxon>
        <taxon>Peptostreptococcales</taxon>
        <taxon>Natronincolaceae</taxon>
        <taxon>Alkaliphilus</taxon>
    </lineage>
</organism>
<reference evidence="9 10" key="1">
    <citation type="submission" date="2021-06" db="EMBL/GenBank/DDBJ databases">
        <authorList>
            <person name="Sun Q."/>
            <person name="Li D."/>
        </authorList>
    </citation>
    <scope>NUCLEOTIDE SEQUENCE [LARGE SCALE GENOMIC DNA]</scope>
    <source>
        <strain evidence="9 10">MSJ-5</strain>
    </source>
</reference>
<feature type="transmembrane region" description="Helical" evidence="7">
    <location>
        <begin position="112"/>
        <end position="134"/>
    </location>
</feature>
<proteinExistence type="predicted"/>
<feature type="transmembrane region" description="Helical" evidence="7">
    <location>
        <begin position="232"/>
        <end position="255"/>
    </location>
</feature>
<evidence type="ECO:0000256" key="7">
    <source>
        <dbReference type="SAM" id="Phobius"/>
    </source>
</evidence>
<feature type="transmembrane region" description="Helical" evidence="7">
    <location>
        <begin position="52"/>
        <end position="73"/>
    </location>
</feature>
<accession>A0ABS6FY61</accession>
<name>A0ABS6FY61_9FIRM</name>
<gene>
    <name evidence="9" type="ORF">KQI88_00255</name>
</gene>
<feature type="transmembrane region" description="Helical" evidence="7">
    <location>
        <begin position="155"/>
        <end position="174"/>
    </location>
</feature>
<evidence type="ECO:0000256" key="1">
    <source>
        <dbReference type="ARBA" id="ARBA00004651"/>
    </source>
</evidence>
<dbReference type="CDD" id="cd06173">
    <property type="entry name" value="MFS_MefA_like"/>
    <property type="match status" value="1"/>
</dbReference>
<dbReference type="PROSITE" id="PS50850">
    <property type="entry name" value="MFS"/>
    <property type="match status" value="1"/>
</dbReference>
<dbReference type="EMBL" id="JAHLQK010000001">
    <property type="protein sequence ID" value="MBU5674846.1"/>
    <property type="molecule type" value="Genomic_DNA"/>
</dbReference>
<evidence type="ECO:0000256" key="6">
    <source>
        <dbReference type="ARBA" id="ARBA00023136"/>
    </source>
</evidence>
<keyword evidence="5 7" id="KW-1133">Transmembrane helix</keyword>
<evidence type="ECO:0000313" key="10">
    <source>
        <dbReference type="Proteomes" id="UP000779508"/>
    </source>
</evidence>
<evidence type="ECO:0000313" key="9">
    <source>
        <dbReference type="EMBL" id="MBU5674846.1"/>
    </source>
</evidence>
<evidence type="ECO:0000259" key="8">
    <source>
        <dbReference type="PROSITE" id="PS50850"/>
    </source>
</evidence>
<dbReference type="InterPro" id="IPR011701">
    <property type="entry name" value="MFS"/>
</dbReference>
<keyword evidence="10" id="KW-1185">Reference proteome</keyword>
<protein>
    <submittedName>
        <fullName evidence="9">MFS transporter</fullName>
    </submittedName>
</protein>
<evidence type="ECO:0000256" key="4">
    <source>
        <dbReference type="ARBA" id="ARBA00022692"/>
    </source>
</evidence>
<feature type="transmembrane region" description="Helical" evidence="7">
    <location>
        <begin position="303"/>
        <end position="326"/>
    </location>
</feature>
<feature type="transmembrane region" description="Helical" evidence="7">
    <location>
        <begin position="180"/>
        <end position="201"/>
    </location>
</feature>
<dbReference type="PANTHER" id="PTHR43266:SF9">
    <property type="entry name" value="PERMEASE, MAJOR FACILITATOR SUPERFAMILY-RELATED"/>
    <property type="match status" value="1"/>
</dbReference>
<dbReference type="InterPro" id="IPR020846">
    <property type="entry name" value="MFS_dom"/>
</dbReference>
<feature type="transmembrane region" description="Helical" evidence="7">
    <location>
        <begin position="332"/>
        <end position="357"/>
    </location>
</feature>
<evidence type="ECO:0000256" key="2">
    <source>
        <dbReference type="ARBA" id="ARBA00022448"/>
    </source>
</evidence>
<sequence length="425" mass="47119">MEARQDIGLEKSTTSDKANLILFVAGKFVSLFGTFIYSFAIGLYVLEKTSSGLSFASSIIFSMLPRVILGPIAGVVADRLDRKKIAVGMDFICGILMLSFFILSKFDGIKIHYVYLFSFLLSTANVFFDVAMEASKPNLVDNKNLTRLNSLSQSITSIASISGPFLGGIVYGFFNIQGFLFFNGICFILSAISEAFIDFEYNRPKEQNKERETRPMLQELKEGVQFFRNNKVLFSIMSFSLLINFAMQLSITVPLPYILTNTLELSSSQYGTVKGFWPAGMLVGSILLSFLPQRDKIFKQTAVLFTIFICILMAVALPVIPIFSGYSKGVYFVYYIIVMGLGGMVVAFIDIPIMVVFQRLIPDEVRGRVLSLIGTMAVGIAPIGLLLAGILIDHIPTWILPICAGVLLIVKLISFIKDEELKKLL</sequence>
<feature type="transmembrane region" description="Helical" evidence="7">
    <location>
        <begin position="85"/>
        <end position="106"/>
    </location>
</feature>
<feature type="domain" description="Major facilitator superfamily (MFS) profile" evidence="8">
    <location>
        <begin position="232"/>
        <end position="425"/>
    </location>
</feature>